<dbReference type="AlphaFoldDB" id="A0A9X1I934"/>
<proteinExistence type="predicted"/>
<evidence type="ECO:0008006" key="3">
    <source>
        <dbReference type="Google" id="ProtNLM"/>
    </source>
</evidence>
<reference evidence="1" key="1">
    <citation type="submission" date="2021-10" db="EMBL/GenBank/DDBJ databases">
        <title>Tamlana sargassums sp. nov., and Tamlana laminarinivorans sp. nov., two new bacteria isolated from the brown alga.</title>
        <authorList>
            <person name="Li J."/>
        </authorList>
    </citation>
    <scope>NUCLEOTIDE SEQUENCE</scope>
    <source>
        <strain evidence="1">62-3</strain>
    </source>
</reference>
<keyword evidence="2" id="KW-1185">Reference proteome</keyword>
<sequence length="168" mass="19995">MKFYLTITITLLISTLGFSQTSETDSIYKAKIKKLDFMVGNWKGTGWRMERNGKSEFEQTNRIEFKLDSTAVLIEGKGISKGKIVHNALSILTYDKTNDNYIFRSYLPNGMNAEFKAEIIENKLYWYTNDNIRFRIWQNEKGQWYETGEYKRENSWIQFFEMTLNREQ</sequence>
<evidence type="ECO:0000313" key="2">
    <source>
        <dbReference type="Proteomes" id="UP001139286"/>
    </source>
</evidence>
<gene>
    <name evidence="1" type="ORF">LG651_15310</name>
</gene>
<organism evidence="1 2">
    <name type="scientific">Neotamlana sargassicola</name>
    <dbReference type="NCBI Taxonomy" id="2883125"/>
    <lineage>
        <taxon>Bacteria</taxon>
        <taxon>Pseudomonadati</taxon>
        <taxon>Bacteroidota</taxon>
        <taxon>Flavobacteriia</taxon>
        <taxon>Flavobacteriales</taxon>
        <taxon>Flavobacteriaceae</taxon>
        <taxon>Neotamlana</taxon>
    </lineage>
</organism>
<name>A0A9X1I934_9FLAO</name>
<protein>
    <recommendedName>
        <fullName evidence="3">DUF1579 domain-containing protein</fullName>
    </recommendedName>
</protein>
<comment type="caution">
    <text evidence="1">The sequence shown here is derived from an EMBL/GenBank/DDBJ whole genome shotgun (WGS) entry which is preliminary data.</text>
</comment>
<dbReference type="Proteomes" id="UP001139286">
    <property type="component" value="Unassembled WGS sequence"/>
</dbReference>
<dbReference type="RefSeq" id="WP_226696981.1">
    <property type="nucleotide sequence ID" value="NZ_JAJAPX010000008.1"/>
</dbReference>
<accession>A0A9X1I934</accession>
<evidence type="ECO:0000313" key="1">
    <source>
        <dbReference type="EMBL" id="MCB4809623.1"/>
    </source>
</evidence>
<dbReference type="EMBL" id="JAJAPX010000008">
    <property type="protein sequence ID" value="MCB4809623.1"/>
    <property type="molecule type" value="Genomic_DNA"/>
</dbReference>